<evidence type="ECO:0000313" key="11">
    <source>
        <dbReference type="EMBL" id="KJY99625.1"/>
    </source>
</evidence>
<dbReference type="PANTHER" id="PTHR42743">
    <property type="entry name" value="AMINO-ACID AMINOTRANSFERASE"/>
    <property type="match status" value="1"/>
</dbReference>
<name>A0A0F4PVY7_9GAMM</name>
<dbReference type="GO" id="GO:0005829">
    <property type="term" value="C:cytosol"/>
    <property type="evidence" value="ECO:0007669"/>
    <property type="project" value="TreeGrafter"/>
</dbReference>
<dbReference type="PATRIC" id="fig|151081.8.peg.560"/>
<dbReference type="AlphaFoldDB" id="A0A0F4PVY7"/>
<dbReference type="InterPro" id="IPR043132">
    <property type="entry name" value="BCAT-like_C"/>
</dbReference>
<evidence type="ECO:0000313" key="12">
    <source>
        <dbReference type="Proteomes" id="UP000033664"/>
    </source>
</evidence>
<evidence type="ECO:0000256" key="3">
    <source>
        <dbReference type="ARBA" id="ARBA00011738"/>
    </source>
</evidence>
<proteinExistence type="inferred from homology"/>
<evidence type="ECO:0000256" key="6">
    <source>
        <dbReference type="ARBA" id="ARBA00023239"/>
    </source>
</evidence>
<keyword evidence="6" id="KW-0456">Lyase</keyword>
<dbReference type="EC" id="4.1.3.38" evidence="8 10"/>
<dbReference type="Pfam" id="PF01063">
    <property type="entry name" value="Aminotran_4"/>
    <property type="match status" value="1"/>
</dbReference>
<protein>
    <recommendedName>
        <fullName evidence="8 10">Aminodeoxychorismate lyase</fullName>
        <ecNumber evidence="8 10">4.1.3.38</ecNumber>
    </recommendedName>
</protein>
<evidence type="ECO:0000256" key="7">
    <source>
        <dbReference type="ARBA" id="ARBA00035633"/>
    </source>
</evidence>
<evidence type="ECO:0000256" key="8">
    <source>
        <dbReference type="ARBA" id="ARBA00035676"/>
    </source>
</evidence>
<dbReference type="PANTHER" id="PTHR42743:SF2">
    <property type="entry name" value="AMINODEOXYCHORISMATE LYASE"/>
    <property type="match status" value="1"/>
</dbReference>
<comment type="cofactor">
    <cofactor evidence="1">
        <name>pyridoxal 5'-phosphate</name>
        <dbReference type="ChEBI" id="CHEBI:597326"/>
    </cofactor>
</comment>
<gene>
    <name evidence="11" type="ORF">TW72_08160</name>
</gene>
<evidence type="ECO:0000256" key="5">
    <source>
        <dbReference type="ARBA" id="ARBA00022909"/>
    </source>
</evidence>
<dbReference type="Gene3D" id="3.20.10.10">
    <property type="entry name" value="D-amino Acid Aminotransferase, subunit A, domain 2"/>
    <property type="match status" value="1"/>
</dbReference>
<dbReference type="eggNOG" id="COG0115">
    <property type="taxonomic scope" value="Bacteria"/>
</dbReference>
<dbReference type="InterPro" id="IPR050571">
    <property type="entry name" value="Class-IV_PLP-Dep_Aminotrnsfr"/>
</dbReference>
<keyword evidence="12" id="KW-1185">Reference proteome</keyword>
<accession>A0A0F4PVY7</accession>
<comment type="caution">
    <text evidence="11">The sequence shown here is derived from an EMBL/GenBank/DDBJ whole genome shotgun (WGS) entry which is preliminary data.</text>
</comment>
<dbReference type="InterPro" id="IPR043131">
    <property type="entry name" value="BCAT-like_N"/>
</dbReference>
<organism evidence="11 12">
    <name type="scientific">Pseudoalteromonas ruthenica</name>
    <dbReference type="NCBI Taxonomy" id="151081"/>
    <lineage>
        <taxon>Bacteria</taxon>
        <taxon>Pseudomonadati</taxon>
        <taxon>Pseudomonadota</taxon>
        <taxon>Gammaproteobacteria</taxon>
        <taxon>Alteromonadales</taxon>
        <taxon>Pseudoalteromonadaceae</taxon>
        <taxon>Pseudoalteromonas</taxon>
    </lineage>
</organism>
<comment type="similarity">
    <text evidence="2">Belongs to the class-IV pyridoxal-phosphate-dependent aminotransferase family.</text>
</comment>
<dbReference type="NCBIfam" id="NF004761">
    <property type="entry name" value="PRK06092.1"/>
    <property type="match status" value="1"/>
</dbReference>
<dbReference type="GO" id="GO:0030170">
    <property type="term" value="F:pyridoxal phosphate binding"/>
    <property type="evidence" value="ECO:0007669"/>
    <property type="project" value="InterPro"/>
</dbReference>
<comment type="catalytic activity">
    <reaction evidence="9">
        <text>4-amino-4-deoxychorismate = 4-aminobenzoate + pyruvate + H(+)</text>
        <dbReference type="Rhea" id="RHEA:16201"/>
        <dbReference type="ChEBI" id="CHEBI:15361"/>
        <dbReference type="ChEBI" id="CHEBI:15378"/>
        <dbReference type="ChEBI" id="CHEBI:17836"/>
        <dbReference type="ChEBI" id="CHEBI:58406"/>
        <dbReference type="EC" id="4.1.3.38"/>
    </reaction>
</comment>
<evidence type="ECO:0000256" key="2">
    <source>
        <dbReference type="ARBA" id="ARBA00009320"/>
    </source>
</evidence>
<dbReference type="Proteomes" id="UP000033664">
    <property type="component" value="Unassembled WGS sequence"/>
</dbReference>
<evidence type="ECO:0000256" key="1">
    <source>
        <dbReference type="ARBA" id="ARBA00001933"/>
    </source>
</evidence>
<dbReference type="GO" id="GO:0046656">
    <property type="term" value="P:folic acid biosynthetic process"/>
    <property type="evidence" value="ECO:0007669"/>
    <property type="project" value="UniProtKB-KW"/>
</dbReference>
<reference evidence="11 12" key="1">
    <citation type="journal article" date="2015" name="BMC Genomics">
        <title>Genome mining reveals unlocked bioactive potential of marine Gram-negative bacteria.</title>
        <authorList>
            <person name="Machado H."/>
            <person name="Sonnenschein E.C."/>
            <person name="Melchiorsen J."/>
            <person name="Gram L."/>
        </authorList>
    </citation>
    <scope>NUCLEOTIDE SEQUENCE [LARGE SCALE GENOMIC DNA]</scope>
    <source>
        <strain evidence="11 12">S3137</strain>
    </source>
</reference>
<keyword evidence="5" id="KW-0289">Folate biosynthesis</keyword>
<dbReference type="NCBIfam" id="TIGR03461">
    <property type="entry name" value="pabC_Proteo"/>
    <property type="match status" value="1"/>
</dbReference>
<evidence type="ECO:0000256" key="4">
    <source>
        <dbReference type="ARBA" id="ARBA00022898"/>
    </source>
</evidence>
<dbReference type="InterPro" id="IPR017824">
    <property type="entry name" value="Aminodeoxychorismate_lyase_IV"/>
</dbReference>
<dbReference type="InterPro" id="IPR036038">
    <property type="entry name" value="Aminotransferase-like"/>
</dbReference>
<evidence type="ECO:0000256" key="10">
    <source>
        <dbReference type="NCBIfam" id="TIGR03461"/>
    </source>
</evidence>
<dbReference type="EMBL" id="JXXZ01000007">
    <property type="protein sequence ID" value="KJY99625.1"/>
    <property type="molecule type" value="Genomic_DNA"/>
</dbReference>
<dbReference type="SUPFAM" id="SSF56752">
    <property type="entry name" value="D-aminoacid aminotransferase-like PLP-dependent enzymes"/>
    <property type="match status" value="1"/>
</dbReference>
<dbReference type="GO" id="GO:0008696">
    <property type="term" value="F:4-amino-4-deoxychorismate lyase activity"/>
    <property type="evidence" value="ECO:0007669"/>
    <property type="project" value="UniProtKB-UniRule"/>
</dbReference>
<keyword evidence="4" id="KW-0663">Pyridoxal phosphate</keyword>
<comment type="pathway">
    <text evidence="7">Cofactor biosynthesis; tetrahydrofolate biosynthesis; 4-aminobenzoate from chorismate: step 2/2.</text>
</comment>
<dbReference type="InterPro" id="IPR001544">
    <property type="entry name" value="Aminotrans_IV"/>
</dbReference>
<evidence type="ECO:0000256" key="9">
    <source>
        <dbReference type="ARBA" id="ARBA00049529"/>
    </source>
</evidence>
<comment type="subunit">
    <text evidence="3">Homodimer.</text>
</comment>
<dbReference type="GO" id="GO:0008153">
    <property type="term" value="P:4-aminobenzoate biosynthetic process"/>
    <property type="evidence" value="ECO:0007669"/>
    <property type="project" value="UniProtKB-UniRule"/>
</dbReference>
<dbReference type="Gene3D" id="3.30.470.10">
    <property type="match status" value="1"/>
</dbReference>
<sequence length="276" mass="30441">MTELFYMDKTIINGQVATSLSINDRGLNYGDGFFTTAKVSQREVELWPLHIARLQQCATRLGFPELDIAALEGDVDALIAMAPSDDYVLKIVYTRGSGGRGYAPPTDAHIQRIVRLMPYPTQYQTLAETGLSLSIAQTRLAQQPLLAGLKTLNRLEQVLVKQEAAKAPSDDMLVLDTTDNVIETSSANLLLYRQGQWLTPKLDQAGVKGVYLTHLSQHLAVREQRVNLATLFSVDALYCCNSLMGVIPIKRLAHHDYNVDISKSVLTKALNNKGLG</sequence>